<dbReference type="STRING" id="1435377.SUSAZ_00170"/>
<dbReference type="EMBL" id="CP013695">
    <property type="protein sequence ID" value="ALU32287.1"/>
    <property type="molecule type" value="Genomic_DNA"/>
</dbReference>
<dbReference type="Proteomes" id="UP000060043">
    <property type="component" value="Chromosome"/>
</dbReference>
<organism evidence="2 3">
    <name type="scientific">Sulfolobus acidocaldarius</name>
    <dbReference type="NCBI Taxonomy" id="2285"/>
    <lineage>
        <taxon>Archaea</taxon>
        <taxon>Thermoproteota</taxon>
        <taxon>Thermoprotei</taxon>
        <taxon>Sulfolobales</taxon>
        <taxon>Sulfolobaceae</taxon>
        <taxon>Sulfolobus</taxon>
    </lineage>
</organism>
<dbReference type="SUPFAM" id="SSF55909">
    <property type="entry name" value="Pentein"/>
    <property type="match status" value="1"/>
</dbReference>
<name>A0A0U3HBD1_9CREN</name>
<dbReference type="Proteomes" id="UP000065473">
    <property type="component" value="Chromosome"/>
</dbReference>
<gene>
    <name evidence="1" type="ORF">ATY89_06080</name>
    <name evidence="2" type="ORF">ATZ20_09105</name>
</gene>
<evidence type="ECO:0000313" key="3">
    <source>
        <dbReference type="Proteomes" id="UP000060043"/>
    </source>
</evidence>
<dbReference type="OrthoDB" id="385057at2157"/>
<dbReference type="Gene3D" id="3.75.10.10">
    <property type="entry name" value="L-arginine/glycine Amidinotransferase, Chain A"/>
    <property type="match status" value="1"/>
</dbReference>
<dbReference type="GeneID" id="14550569"/>
<evidence type="ECO:0000313" key="1">
    <source>
        <dbReference type="EMBL" id="ALU29557.1"/>
    </source>
</evidence>
<dbReference type="AlphaFoldDB" id="A0A0U3HBD1"/>
<proteinExistence type="predicted"/>
<dbReference type="RefSeq" id="WP_011276968.1">
    <property type="nucleotide sequence ID" value="NZ_BHWZ01000001.1"/>
</dbReference>
<dbReference type="EMBL" id="CP013694">
    <property type="protein sequence ID" value="ALU29557.1"/>
    <property type="molecule type" value="Genomic_DNA"/>
</dbReference>
<protein>
    <submittedName>
        <fullName evidence="2">Uncharacterized protein</fullName>
    </submittedName>
</protein>
<dbReference type="PaxDb" id="1435377-SUSAZ_00170"/>
<accession>A0A0U3HBD1</accession>
<reference evidence="3 4" key="1">
    <citation type="submission" date="2015-12" db="EMBL/GenBank/DDBJ databases">
        <title>A stable core within a dynamic pangenome in Sulfolobus acidocaldarius.</title>
        <authorList>
            <person name="Anderson R."/>
            <person name="Kouris A."/>
            <person name="Seward C."/>
            <person name="Campbell K."/>
            <person name="Whitaker R."/>
        </authorList>
    </citation>
    <scope>NUCLEOTIDE SEQUENCE [LARGE SCALE GENOMIC DNA]</scope>
    <source>
        <strain evidence="1 4">GG12-C01-09</strain>
        <strain evidence="2 3">NG05B_CO5_07</strain>
    </source>
</reference>
<sequence length="351" mass="40447">MQQFLTFNPRLWEFISINPFDFGFNNYVPATLVRREFENLISVLKENGDVIDLCNIVDNDKLLDIIYDTISVDVENSSCKNNLKKNLVNNDKEELCKIFILNPSIILNEEGKVSKNRILVHNMRAELLWLHKYIMYAKNKLTISYPSTFSDKVTAKFLRNALEKFSKEIILVNYPPALLNLDDVTILGDQMLLAQISSSTNADGFLTLFSLNFPQIVEVFSDFSGDEKPLSSILRLVSQDYVLTNLNISEKIKLNIYEMEREKYILKGKTSLREFLRKVNLKIIDVSVQDINKGLLSFLEVNDKRLLVKDLKDDGSHEIFKNLGYEIVKIQMDNLAPDHRGPNNLIVKITE</sequence>
<evidence type="ECO:0000313" key="4">
    <source>
        <dbReference type="Proteomes" id="UP000065473"/>
    </source>
</evidence>
<evidence type="ECO:0000313" key="2">
    <source>
        <dbReference type="EMBL" id="ALU32287.1"/>
    </source>
</evidence>